<keyword evidence="2" id="KW-1185">Reference proteome</keyword>
<evidence type="ECO:0000313" key="2">
    <source>
        <dbReference type="Proteomes" id="UP000305675"/>
    </source>
</evidence>
<dbReference type="EMBL" id="SWCJ01000010">
    <property type="protein sequence ID" value="TKB53989.1"/>
    <property type="molecule type" value="Genomic_DNA"/>
</dbReference>
<protein>
    <submittedName>
        <fullName evidence="1">DUF3010 family protein</fullName>
    </submittedName>
</protein>
<dbReference type="InterPro" id="IPR021378">
    <property type="entry name" value="DUF3010"/>
</dbReference>
<gene>
    <name evidence="1" type="ORF">FCL42_13620</name>
</gene>
<comment type="caution">
    <text evidence="1">The sequence shown here is derived from an EMBL/GenBank/DDBJ whole genome shotgun (WGS) entry which is preliminary data.</text>
</comment>
<accession>A0A4U1BLL5</accession>
<dbReference type="RefSeq" id="WP_136863971.1">
    <property type="nucleotide sequence ID" value="NZ_SWCJ01000010.1"/>
</dbReference>
<dbReference type="Proteomes" id="UP000305675">
    <property type="component" value="Unassembled WGS sequence"/>
</dbReference>
<name>A0A4U1BLL5_9GAMM</name>
<reference evidence="1 2" key="1">
    <citation type="submission" date="2019-04" db="EMBL/GenBank/DDBJ databases">
        <authorList>
            <person name="Hwang J.C."/>
        </authorList>
    </citation>
    <scope>NUCLEOTIDE SEQUENCE [LARGE SCALE GENOMIC DNA]</scope>
    <source>
        <strain evidence="1 2">IMCC35002</strain>
    </source>
</reference>
<dbReference type="Pfam" id="PF11215">
    <property type="entry name" value="DUF3010"/>
    <property type="match status" value="1"/>
</dbReference>
<evidence type="ECO:0000313" key="1">
    <source>
        <dbReference type="EMBL" id="TKB53989.1"/>
    </source>
</evidence>
<organism evidence="1 2">
    <name type="scientific">Ferrimonas aestuarii</name>
    <dbReference type="NCBI Taxonomy" id="2569539"/>
    <lineage>
        <taxon>Bacteria</taxon>
        <taxon>Pseudomonadati</taxon>
        <taxon>Pseudomonadota</taxon>
        <taxon>Gammaproteobacteria</taxon>
        <taxon>Alteromonadales</taxon>
        <taxon>Ferrimonadaceae</taxon>
        <taxon>Ferrimonas</taxon>
    </lineage>
</organism>
<dbReference type="AlphaFoldDB" id="A0A4U1BLL5"/>
<dbReference type="OrthoDB" id="6214536at2"/>
<proteinExistence type="predicted"/>
<sequence length="141" mass="15755">MKICAVELKSNEAIICLLGLDKGLFNVPECRARKLSLNHGHSSKSLKAFQAEFIKLVKDYHVDKVVIRERPMKGKFAGSAIGFKMEAAMQLAEGVDAEVISTTDIKESLKRQPVEYSMKDLGLKQFQETAFATGFAYLNRK</sequence>